<dbReference type="GO" id="GO:0030730">
    <property type="term" value="P:triglyceride storage"/>
    <property type="evidence" value="ECO:0007669"/>
    <property type="project" value="Ensembl"/>
</dbReference>
<proteinExistence type="inferred from homology"/>
<dbReference type="OrthoDB" id="5579088at2759"/>
<dbReference type="AlphaFoldDB" id="A0A670ILW5"/>
<evidence type="ECO:0000256" key="2">
    <source>
        <dbReference type="ARBA" id="ARBA00022692"/>
    </source>
</evidence>
<gene>
    <name evidence="9" type="primary">FITM2</name>
</gene>
<reference evidence="9" key="2">
    <citation type="submission" date="2025-08" db="UniProtKB">
        <authorList>
            <consortium name="Ensembl"/>
        </authorList>
    </citation>
    <scope>IDENTIFICATION</scope>
</reference>
<evidence type="ECO:0000256" key="6">
    <source>
        <dbReference type="ARBA" id="ARBA00023098"/>
    </source>
</evidence>
<dbReference type="RefSeq" id="XP_028590911.1">
    <property type="nucleotide sequence ID" value="XM_028735078.1"/>
</dbReference>
<accession>A0A670ILW5</accession>
<evidence type="ECO:0000256" key="8">
    <source>
        <dbReference type="SAM" id="Phobius"/>
    </source>
</evidence>
<dbReference type="InterPro" id="IPR019388">
    <property type="entry name" value="FIT"/>
</dbReference>
<dbReference type="HAMAP" id="MF_03230">
    <property type="entry name" value="FITM2"/>
    <property type="match status" value="1"/>
</dbReference>
<dbReference type="GO" id="GO:0008654">
    <property type="term" value="P:phospholipid biosynthetic process"/>
    <property type="evidence" value="ECO:0007669"/>
    <property type="project" value="TreeGrafter"/>
</dbReference>
<keyword evidence="4" id="KW-0256">Endoplasmic reticulum</keyword>
<dbReference type="OMA" id="TYRFWYL"/>
<dbReference type="Proteomes" id="UP000472272">
    <property type="component" value="Chromosome 6"/>
</dbReference>
<dbReference type="GO" id="GO:0036115">
    <property type="term" value="P:fatty-acyl-CoA catabolic process"/>
    <property type="evidence" value="ECO:0007669"/>
    <property type="project" value="Ensembl"/>
</dbReference>
<dbReference type="GO" id="GO:0035356">
    <property type="term" value="P:intracellular triglyceride homeostasis"/>
    <property type="evidence" value="ECO:0007669"/>
    <property type="project" value="Ensembl"/>
</dbReference>
<keyword evidence="6" id="KW-0443">Lipid metabolism</keyword>
<feature type="transmembrane region" description="Helical" evidence="8">
    <location>
        <begin position="64"/>
        <end position="84"/>
    </location>
</feature>
<name>A0A670ILW5_PODMU</name>
<evidence type="ECO:0000256" key="1">
    <source>
        <dbReference type="ARBA" id="ARBA00004477"/>
    </source>
</evidence>
<organism evidence="9 10">
    <name type="scientific">Podarcis muralis</name>
    <name type="common">Wall lizard</name>
    <name type="synonym">Lacerta muralis</name>
    <dbReference type="NCBI Taxonomy" id="64176"/>
    <lineage>
        <taxon>Eukaryota</taxon>
        <taxon>Metazoa</taxon>
        <taxon>Chordata</taxon>
        <taxon>Craniata</taxon>
        <taxon>Vertebrata</taxon>
        <taxon>Euteleostomi</taxon>
        <taxon>Lepidosauria</taxon>
        <taxon>Squamata</taxon>
        <taxon>Bifurcata</taxon>
        <taxon>Unidentata</taxon>
        <taxon>Episquamata</taxon>
        <taxon>Laterata</taxon>
        <taxon>Lacertibaenia</taxon>
        <taxon>Lacertidae</taxon>
        <taxon>Podarcis</taxon>
    </lineage>
</organism>
<dbReference type="InterPro" id="IPR046401">
    <property type="entry name" value="FITM1/2"/>
</dbReference>
<feature type="transmembrane region" description="Helical" evidence="8">
    <location>
        <begin position="96"/>
        <end position="114"/>
    </location>
</feature>
<dbReference type="GO" id="GO:0010945">
    <property type="term" value="F:coenzyme A diphosphatase activity"/>
    <property type="evidence" value="ECO:0007669"/>
    <property type="project" value="Ensembl"/>
</dbReference>
<dbReference type="PANTHER" id="PTHR23129">
    <property type="entry name" value="ACYL-COENZYME A DIPHOSPHATASE FITM2"/>
    <property type="match status" value="1"/>
</dbReference>
<feature type="transmembrane region" description="Helical" evidence="8">
    <location>
        <begin position="191"/>
        <end position="213"/>
    </location>
</feature>
<dbReference type="RefSeq" id="XP_028590910.1">
    <property type="nucleotide sequence ID" value="XM_028735077.1"/>
</dbReference>
<keyword evidence="10" id="KW-1185">Reference proteome</keyword>
<dbReference type="GeneID" id="114599594"/>
<protein>
    <submittedName>
        <fullName evidence="9">Fat storage inducing transmembrane protein 2</fullName>
    </submittedName>
</protein>
<reference evidence="9 10" key="1">
    <citation type="journal article" date="2019" name="Proc. Natl. Acad. Sci. U.S.A.">
        <title>Regulatory changes in pterin and carotenoid genes underlie balanced color polymorphisms in the wall lizard.</title>
        <authorList>
            <person name="Andrade P."/>
            <person name="Pinho C."/>
            <person name="Perez I de Lanuza G."/>
            <person name="Afonso S."/>
            <person name="Brejcha J."/>
            <person name="Rubin C.J."/>
            <person name="Wallerman O."/>
            <person name="Pereira P."/>
            <person name="Sabatino S.J."/>
            <person name="Bellati A."/>
            <person name="Pellitteri-Rosa D."/>
            <person name="Bosakova Z."/>
            <person name="Bunikis I."/>
            <person name="Carretero M.A."/>
            <person name="Feiner N."/>
            <person name="Marsik P."/>
            <person name="Pauperio F."/>
            <person name="Salvi D."/>
            <person name="Soler L."/>
            <person name="While G.M."/>
            <person name="Uller T."/>
            <person name="Font E."/>
            <person name="Andersson L."/>
            <person name="Carneiro M."/>
        </authorList>
    </citation>
    <scope>NUCLEOTIDE SEQUENCE</scope>
</reference>
<comment type="subcellular location">
    <subcellularLocation>
        <location evidence="1">Endoplasmic reticulum membrane</location>
        <topology evidence="1">Multi-pass membrane protein</topology>
    </subcellularLocation>
</comment>
<evidence type="ECO:0000256" key="3">
    <source>
        <dbReference type="ARBA" id="ARBA00022801"/>
    </source>
</evidence>
<reference evidence="9" key="3">
    <citation type="submission" date="2025-09" db="UniProtKB">
        <authorList>
            <consortium name="Ensembl"/>
        </authorList>
    </citation>
    <scope>IDENTIFICATION</scope>
</reference>
<dbReference type="GO" id="GO:0140042">
    <property type="term" value="P:lipid droplet formation"/>
    <property type="evidence" value="ECO:0007669"/>
    <property type="project" value="Ensembl"/>
</dbReference>
<dbReference type="GeneTree" id="ENSGT00530000063693"/>
<dbReference type="GO" id="GO:0045444">
    <property type="term" value="P:fat cell differentiation"/>
    <property type="evidence" value="ECO:0007669"/>
    <property type="project" value="Ensembl"/>
</dbReference>
<sequence length="262" mass="29997">MEYMDRSARFLRPYLVRDAARRTMPLGLLGLMLGGCVIKEWAPLPETYMSNKRNLLNMYFVKVAWAWTLCLLLPFIGITTYHVTRSVAVVVRRLSALLVGTAIWYSCTGVFLYIEDLTGSCYKSVAFDVPLKEHPNKLQCLKAGGFWNGFDISGHSFLLSYCALITIEEMAVLHIVNISQNSRMHTVVNGFFLALSFLTMIWLWMFFTTAVYFHDFSQKLFGTLAGLLAWYGTYKYWYLTPLSPGLPPERTSWSARKSNRSL</sequence>
<keyword evidence="7 8" id="KW-0472">Membrane</keyword>
<evidence type="ECO:0000256" key="4">
    <source>
        <dbReference type="ARBA" id="ARBA00022824"/>
    </source>
</evidence>
<keyword evidence="3" id="KW-0378">Hydrolase</keyword>
<dbReference type="KEGG" id="pmua:114599594"/>
<dbReference type="Pfam" id="PF10261">
    <property type="entry name" value="FIT"/>
    <property type="match status" value="2"/>
</dbReference>
<evidence type="ECO:0000256" key="7">
    <source>
        <dbReference type="ARBA" id="ARBA00023136"/>
    </source>
</evidence>
<dbReference type="PANTHER" id="PTHR23129:SF1">
    <property type="entry name" value="ACYL-COENZYME A DIPHOSPHATASE FITM2"/>
    <property type="match status" value="1"/>
</dbReference>
<dbReference type="GO" id="GO:0017129">
    <property type="term" value="F:triglyceride binding"/>
    <property type="evidence" value="ECO:0007669"/>
    <property type="project" value="Ensembl"/>
</dbReference>
<evidence type="ECO:0000313" key="9">
    <source>
        <dbReference type="Ensembl" id="ENSPMRP00000013083.1"/>
    </source>
</evidence>
<dbReference type="GO" id="GO:0019992">
    <property type="term" value="F:diacylglycerol binding"/>
    <property type="evidence" value="ECO:0007669"/>
    <property type="project" value="Ensembl"/>
</dbReference>
<dbReference type="GO" id="GO:0022604">
    <property type="term" value="P:regulation of cell morphogenesis"/>
    <property type="evidence" value="ECO:0007669"/>
    <property type="project" value="Ensembl"/>
</dbReference>
<evidence type="ECO:0000256" key="5">
    <source>
        <dbReference type="ARBA" id="ARBA00022989"/>
    </source>
</evidence>
<feature type="transmembrane region" description="Helical" evidence="8">
    <location>
        <begin position="26"/>
        <end position="44"/>
    </location>
</feature>
<keyword evidence="2 8" id="KW-0812">Transmembrane</keyword>
<keyword evidence="5 8" id="KW-1133">Transmembrane helix</keyword>
<evidence type="ECO:0000313" key="10">
    <source>
        <dbReference type="Proteomes" id="UP000472272"/>
    </source>
</evidence>
<dbReference type="CTD" id="128486"/>
<dbReference type="Ensembl" id="ENSPMRT00000013963.1">
    <property type="protein sequence ID" value="ENSPMRP00000013083.1"/>
    <property type="gene ID" value="ENSPMRG00000008745.1"/>
</dbReference>
<dbReference type="GO" id="GO:0006641">
    <property type="term" value="P:triglyceride metabolic process"/>
    <property type="evidence" value="ECO:0007669"/>
    <property type="project" value="Ensembl"/>
</dbReference>
<dbReference type="GO" id="GO:0007010">
    <property type="term" value="P:cytoskeleton organization"/>
    <property type="evidence" value="ECO:0007669"/>
    <property type="project" value="Ensembl"/>
</dbReference>
<dbReference type="GO" id="GO:0005789">
    <property type="term" value="C:endoplasmic reticulum membrane"/>
    <property type="evidence" value="ECO:0007669"/>
    <property type="project" value="UniProtKB-SubCell"/>
</dbReference>